<keyword evidence="2" id="KW-0472">Membrane</keyword>
<dbReference type="Proteomes" id="UP000252172">
    <property type="component" value="Unassembled WGS sequence"/>
</dbReference>
<keyword evidence="2" id="KW-0812">Transmembrane</keyword>
<reference evidence="4 5" key="1">
    <citation type="submission" date="2018-07" db="EMBL/GenBank/DDBJ databases">
        <title>Chryseobacterium lacus sp. nov., isolated from lake water.</title>
        <authorList>
            <person name="Li C.-M."/>
        </authorList>
    </citation>
    <scope>NUCLEOTIDE SEQUENCE [LARGE SCALE GENOMIC DNA]</scope>
    <source>
        <strain evidence="4 5">YLOS41</strain>
    </source>
</reference>
<comment type="caution">
    <text evidence="4">The sequence shown here is derived from an EMBL/GenBank/DDBJ whole genome shotgun (WGS) entry which is preliminary data.</text>
</comment>
<feature type="domain" description="PASTA" evidence="3">
    <location>
        <begin position="39"/>
        <end position="105"/>
    </location>
</feature>
<evidence type="ECO:0000256" key="1">
    <source>
        <dbReference type="SAM" id="MobiDB-lite"/>
    </source>
</evidence>
<keyword evidence="5" id="KW-1185">Reference proteome</keyword>
<evidence type="ECO:0000259" key="3">
    <source>
        <dbReference type="PROSITE" id="PS51178"/>
    </source>
</evidence>
<name>A0A368N647_9FLAO</name>
<feature type="compositionally biased region" description="Pro residues" evidence="1">
    <location>
        <begin position="288"/>
        <end position="299"/>
    </location>
</feature>
<dbReference type="InterPro" id="IPR005543">
    <property type="entry name" value="PASTA_dom"/>
</dbReference>
<evidence type="ECO:0000313" key="5">
    <source>
        <dbReference type="Proteomes" id="UP000252172"/>
    </source>
</evidence>
<dbReference type="Gene3D" id="3.30.10.20">
    <property type="match status" value="3"/>
</dbReference>
<feature type="compositionally biased region" description="Low complexity" evidence="1">
    <location>
        <begin position="305"/>
        <end position="325"/>
    </location>
</feature>
<sequence>MLKSLFHWKVLLNIILAAVIFIGVVWLTFRWLELHTNHGKEIPVPNVMNKSVHEAIKVLDDVGLEYEVDSFKFDPKYKPFQVLDIFPKPGARVKGGRTIMLKVNPRTWAKVTVPDILDKYKGLAFLRLDQVGLKVGDTIFEPSIQRDAVIRMLFNGTVLKPGTQLERFSTIDLVIGAGPKRNIGVPNLVGLSVAEAKAIISNNLFETGLVEHEDGKGDPSDIVYYQDPVAGSLRDQGMQIDLWASKKAPSEMGSRIAYLNSIYRIKIDTTLPPVRYEEIPAFDEPVFEPKPNPETPKPIAPATAPSQPKTGGSGTTGSAPAGTTANKKQEVSTTKPAATIPEKPKVRKVVVE</sequence>
<keyword evidence="2" id="KW-1133">Transmembrane helix</keyword>
<gene>
    <name evidence="4" type="ORF">DQ356_00495</name>
</gene>
<dbReference type="SMART" id="SM00740">
    <property type="entry name" value="PASTA"/>
    <property type="match status" value="2"/>
</dbReference>
<protein>
    <submittedName>
        <fullName evidence="4">PASTA domain-containing protein</fullName>
    </submittedName>
</protein>
<dbReference type="EMBL" id="QPIE01000001">
    <property type="protein sequence ID" value="RCU44739.1"/>
    <property type="molecule type" value="Genomic_DNA"/>
</dbReference>
<evidence type="ECO:0000313" key="4">
    <source>
        <dbReference type="EMBL" id="RCU44739.1"/>
    </source>
</evidence>
<dbReference type="Pfam" id="PF03793">
    <property type="entry name" value="PASTA"/>
    <property type="match status" value="2"/>
</dbReference>
<feature type="domain" description="PASTA" evidence="3">
    <location>
        <begin position="179"/>
        <end position="246"/>
    </location>
</feature>
<accession>A0A368N647</accession>
<proteinExistence type="predicted"/>
<dbReference type="RefSeq" id="WP_114302515.1">
    <property type="nucleotide sequence ID" value="NZ_QPIE01000001.1"/>
</dbReference>
<dbReference type="CDD" id="cd06577">
    <property type="entry name" value="PASTA_pknB"/>
    <property type="match status" value="2"/>
</dbReference>
<dbReference type="AlphaFoldDB" id="A0A368N647"/>
<feature type="region of interest" description="Disordered" evidence="1">
    <location>
        <begin position="284"/>
        <end position="352"/>
    </location>
</feature>
<feature type="transmembrane region" description="Helical" evidence="2">
    <location>
        <begin position="6"/>
        <end position="29"/>
    </location>
</feature>
<dbReference type="OrthoDB" id="9803895at2"/>
<evidence type="ECO:0000256" key="2">
    <source>
        <dbReference type="SAM" id="Phobius"/>
    </source>
</evidence>
<dbReference type="PROSITE" id="PS51178">
    <property type="entry name" value="PASTA"/>
    <property type="match status" value="2"/>
</dbReference>
<organism evidence="4 5">
    <name type="scientific">Chryseobacterium lacus</name>
    <dbReference type="NCBI Taxonomy" id="2058346"/>
    <lineage>
        <taxon>Bacteria</taxon>
        <taxon>Pseudomonadati</taxon>
        <taxon>Bacteroidota</taxon>
        <taxon>Flavobacteriia</taxon>
        <taxon>Flavobacteriales</taxon>
        <taxon>Weeksellaceae</taxon>
        <taxon>Chryseobacterium group</taxon>
        <taxon>Chryseobacterium</taxon>
    </lineage>
</organism>